<sequence>MVCHRAILASLLLIHVTLVAWLCYYNAPVFHEVPHLSAGIHHWRTLRFDLYRVNPPLPRMLAAIPVLVTQSPSLESYEKKIHPWSRQEIAFGVEFIRSNREDFLNLYRLGRYAMLPFSILGCLLCYLWGRDLYGEQPGLGACALWCFSPTVIGHGALIMPDVPAAACGMLAAYIFWRWSKSGTWGLAFMAGAAIGLAVLCKTTMLVFLFICPTMWLYYTVYVRRSFAVTGILQLAAMLLVVIWGINSCYAFDGVLCDIESYGFKSDRFNVLASMIDGSAFANAPDRSITAYLPVPFPSDFIYGIDLQAFDFEQGARSYMRGSWHDRGWWYYYCYCAMVKMPHGTQLLLGLAGLSVGVRMTRGITADELFLLMPALVVFIVVSSQSGFSHHFRYVLPALPFLFVWGSRALVDCNLVWMKRLAISCVVATSLSSLFTVPHSLSYFNEFSGGPLNGSFHLLNSNTAWGQDILLLKEWVDSNPEASDQLHIACFGWVEPSLMGIKGELPPLGPSATATGNLSSWLGPKPGWHVVDVNFVQGSRFPVSCGTPGWTYLKHTDPHCDFTYFQHFTPVDYIGYSMNVYFITPDDANRVRQLYSLPRLKEVNAN</sequence>
<evidence type="ECO:0000256" key="7">
    <source>
        <dbReference type="ARBA" id="ARBA00023136"/>
    </source>
</evidence>
<dbReference type="RefSeq" id="WP_105355377.1">
    <property type="nucleotide sequence ID" value="NZ_PUIA01000050.1"/>
</dbReference>
<dbReference type="GO" id="GO:0005886">
    <property type="term" value="C:plasma membrane"/>
    <property type="evidence" value="ECO:0007669"/>
    <property type="project" value="UniProtKB-SubCell"/>
</dbReference>
<evidence type="ECO:0000256" key="4">
    <source>
        <dbReference type="ARBA" id="ARBA00022679"/>
    </source>
</evidence>
<evidence type="ECO:0000256" key="1">
    <source>
        <dbReference type="ARBA" id="ARBA00004651"/>
    </source>
</evidence>
<feature type="transmembrane region" description="Helical" evidence="8">
    <location>
        <begin position="188"/>
        <end position="218"/>
    </location>
</feature>
<keyword evidence="3" id="KW-0328">Glycosyltransferase</keyword>
<comment type="caution">
    <text evidence="10">The sequence shown here is derived from an EMBL/GenBank/DDBJ whole genome shotgun (WGS) entry which is preliminary data.</text>
</comment>
<gene>
    <name evidence="10" type="ORF">C5Y96_16125</name>
</gene>
<dbReference type="EMBL" id="PUIA01000050">
    <property type="protein sequence ID" value="PQO28413.1"/>
    <property type="molecule type" value="Genomic_DNA"/>
</dbReference>
<dbReference type="GO" id="GO:0009103">
    <property type="term" value="P:lipopolysaccharide biosynthetic process"/>
    <property type="evidence" value="ECO:0007669"/>
    <property type="project" value="UniProtKB-ARBA"/>
</dbReference>
<evidence type="ECO:0000313" key="11">
    <source>
        <dbReference type="Proteomes" id="UP000240009"/>
    </source>
</evidence>
<comment type="subcellular location">
    <subcellularLocation>
        <location evidence="1">Cell membrane</location>
        <topology evidence="1">Multi-pass membrane protein</topology>
    </subcellularLocation>
</comment>
<evidence type="ECO:0000256" key="5">
    <source>
        <dbReference type="ARBA" id="ARBA00022692"/>
    </source>
</evidence>
<dbReference type="PANTHER" id="PTHR33908">
    <property type="entry name" value="MANNOSYLTRANSFERASE YKCB-RELATED"/>
    <property type="match status" value="1"/>
</dbReference>
<proteinExistence type="predicted"/>
<feature type="transmembrane region" description="Helical" evidence="8">
    <location>
        <begin position="157"/>
        <end position="176"/>
    </location>
</feature>
<evidence type="ECO:0000256" key="8">
    <source>
        <dbReference type="SAM" id="Phobius"/>
    </source>
</evidence>
<keyword evidence="6 8" id="KW-1133">Transmembrane helix</keyword>
<organism evidence="10 11">
    <name type="scientific">Blastopirellula marina</name>
    <dbReference type="NCBI Taxonomy" id="124"/>
    <lineage>
        <taxon>Bacteria</taxon>
        <taxon>Pseudomonadati</taxon>
        <taxon>Planctomycetota</taxon>
        <taxon>Planctomycetia</taxon>
        <taxon>Pirellulales</taxon>
        <taxon>Pirellulaceae</taxon>
        <taxon>Blastopirellula</taxon>
    </lineage>
</organism>
<evidence type="ECO:0000256" key="2">
    <source>
        <dbReference type="ARBA" id="ARBA00022475"/>
    </source>
</evidence>
<dbReference type="InterPro" id="IPR038731">
    <property type="entry name" value="RgtA/B/C-like"/>
</dbReference>
<keyword evidence="2" id="KW-1003">Cell membrane</keyword>
<dbReference type="GO" id="GO:0016763">
    <property type="term" value="F:pentosyltransferase activity"/>
    <property type="evidence" value="ECO:0007669"/>
    <property type="project" value="TreeGrafter"/>
</dbReference>
<dbReference type="Pfam" id="PF13231">
    <property type="entry name" value="PMT_2"/>
    <property type="match status" value="1"/>
</dbReference>
<evidence type="ECO:0000259" key="9">
    <source>
        <dbReference type="Pfam" id="PF13231"/>
    </source>
</evidence>
<evidence type="ECO:0000256" key="3">
    <source>
        <dbReference type="ARBA" id="ARBA00022676"/>
    </source>
</evidence>
<accession>A0A2S8F8C7</accession>
<feature type="transmembrane region" description="Helical" evidence="8">
    <location>
        <begin position="6"/>
        <end position="27"/>
    </location>
</feature>
<reference evidence="10 11" key="1">
    <citation type="submission" date="2018-02" db="EMBL/GenBank/DDBJ databases">
        <title>Comparative genomes isolates from brazilian mangrove.</title>
        <authorList>
            <person name="Araujo J.E."/>
            <person name="Taketani R.G."/>
            <person name="Silva M.C.P."/>
            <person name="Loureco M.V."/>
            <person name="Andreote F.D."/>
        </authorList>
    </citation>
    <scope>NUCLEOTIDE SEQUENCE [LARGE SCALE GENOMIC DNA]</scope>
    <source>
        <strain evidence="10 11">HEX-2 MGV</strain>
    </source>
</reference>
<evidence type="ECO:0000313" key="10">
    <source>
        <dbReference type="EMBL" id="PQO28413.1"/>
    </source>
</evidence>
<feature type="transmembrane region" description="Helical" evidence="8">
    <location>
        <begin position="109"/>
        <end position="129"/>
    </location>
</feature>
<keyword evidence="4" id="KW-0808">Transferase</keyword>
<protein>
    <recommendedName>
        <fullName evidence="9">Glycosyltransferase RgtA/B/C/D-like domain-containing protein</fullName>
    </recommendedName>
</protein>
<dbReference type="PANTHER" id="PTHR33908:SF11">
    <property type="entry name" value="MEMBRANE PROTEIN"/>
    <property type="match status" value="1"/>
</dbReference>
<dbReference type="InterPro" id="IPR050297">
    <property type="entry name" value="LipidA_mod_glycosyltrf_83"/>
</dbReference>
<feature type="domain" description="Glycosyltransferase RgtA/B/C/D-like" evidence="9">
    <location>
        <begin position="118"/>
        <end position="242"/>
    </location>
</feature>
<dbReference type="AlphaFoldDB" id="A0A2S8F8C7"/>
<dbReference type="Proteomes" id="UP000240009">
    <property type="component" value="Unassembled WGS sequence"/>
</dbReference>
<keyword evidence="5 8" id="KW-0812">Transmembrane</keyword>
<keyword evidence="7 8" id="KW-0472">Membrane</keyword>
<feature type="transmembrane region" description="Helical" evidence="8">
    <location>
        <begin position="224"/>
        <end position="245"/>
    </location>
</feature>
<feature type="transmembrane region" description="Helical" evidence="8">
    <location>
        <begin position="368"/>
        <end position="387"/>
    </location>
</feature>
<name>A0A2S8F8C7_9BACT</name>
<evidence type="ECO:0000256" key="6">
    <source>
        <dbReference type="ARBA" id="ARBA00022989"/>
    </source>
</evidence>